<name>A0A553JRY8_SHEHA</name>
<evidence type="ECO:0000313" key="1">
    <source>
        <dbReference type="EMBL" id="TRY15219.1"/>
    </source>
</evidence>
<proteinExistence type="predicted"/>
<reference evidence="2" key="1">
    <citation type="submission" date="2019-07" db="EMBL/GenBank/DDBJ databases">
        <title>Shewanella sp. YLB-08 draft genomic sequence.</title>
        <authorList>
            <person name="Yu L."/>
        </authorList>
    </citation>
    <scope>NUCLEOTIDE SEQUENCE [LARGE SCALE GENOMIC DNA]</scope>
    <source>
        <strain evidence="2">JCM 20706</strain>
    </source>
</reference>
<dbReference type="EMBL" id="VKGK01000005">
    <property type="protein sequence ID" value="TRY15219.1"/>
    <property type="molecule type" value="Genomic_DNA"/>
</dbReference>
<protein>
    <submittedName>
        <fullName evidence="1">DUF3802 family protein</fullName>
    </submittedName>
</protein>
<dbReference type="Pfam" id="PF12290">
    <property type="entry name" value="DUF3802"/>
    <property type="match status" value="1"/>
</dbReference>
<accession>A0A553JRY8</accession>
<sequence length="116" mass="12939">MVTDKEGYVHLIQYLTENLSLFEGKGHGALTDDTVLELFEEQLAAQVIMVCVQNPLLNFAQRNKVIREVDAVGNDLEEILGSVAYQKVTPDQISFITEFAGLIKNLFDHEVASLLT</sequence>
<organism evidence="1 2">
    <name type="scientific">Shewanella hanedai</name>
    <name type="common">Alteromonas hanedai</name>
    <dbReference type="NCBI Taxonomy" id="25"/>
    <lineage>
        <taxon>Bacteria</taxon>
        <taxon>Pseudomonadati</taxon>
        <taxon>Pseudomonadota</taxon>
        <taxon>Gammaproteobacteria</taxon>
        <taxon>Alteromonadales</taxon>
        <taxon>Shewanellaceae</taxon>
        <taxon>Shewanella</taxon>
    </lineage>
</organism>
<dbReference type="InterPro" id="IPR020979">
    <property type="entry name" value="Uncharacterised_A0KLC6"/>
</dbReference>
<dbReference type="AlphaFoldDB" id="A0A553JRY8"/>
<comment type="caution">
    <text evidence="1">The sequence shown here is derived from an EMBL/GenBank/DDBJ whole genome shotgun (WGS) entry which is preliminary data.</text>
</comment>
<dbReference type="Proteomes" id="UP000318126">
    <property type="component" value="Unassembled WGS sequence"/>
</dbReference>
<dbReference type="RefSeq" id="WP_143563650.1">
    <property type="nucleotide sequence ID" value="NZ_BMPL01000004.1"/>
</dbReference>
<evidence type="ECO:0000313" key="2">
    <source>
        <dbReference type="Proteomes" id="UP000318126"/>
    </source>
</evidence>
<dbReference type="OrthoDB" id="5917039at2"/>
<gene>
    <name evidence="1" type="ORF">FN961_05990</name>
</gene>
<keyword evidence="2" id="KW-1185">Reference proteome</keyword>